<dbReference type="InterPro" id="IPR001173">
    <property type="entry name" value="Glyco_trans_2-like"/>
</dbReference>
<evidence type="ECO:0000256" key="5">
    <source>
        <dbReference type="SAM" id="MobiDB-lite"/>
    </source>
</evidence>
<dbReference type="CDD" id="cd03801">
    <property type="entry name" value="GT4_PimA-like"/>
    <property type="match status" value="1"/>
</dbReference>
<dbReference type="EMBL" id="PGFF01000001">
    <property type="protein sequence ID" value="PJJ71220.1"/>
    <property type="molecule type" value="Genomic_DNA"/>
</dbReference>
<gene>
    <name evidence="7" type="ORF">CLV46_0762</name>
</gene>
<sequence length="837" mass="93491">MKKRRAGVVSVVLVNFRGTDDTITAVAGLQQLDWPADRLEIIVVENGSGDDSLRRLRSEVTGAVIVESKVNRGFAGGSNLGVQKSTGEYVAFLNNDARPDARWIAAAVAAFESSPRIGAVASKVLDWEGERVDYVDAALTWYGMGYKPHAGERDLGAWDTPKDVLFGTGAAMFVRAEVFLELGGFDEDYFMFYEDVDLGWRLNLLGYRFRYVPTSLAFHKHHASMEKFGAYRETYLLERNALYTLYKNLDDASLARVLPGALALTTRRAVGRGSLDSNSFDLRQRDDDRRSTIEVSKDTMAGAYAVDQFVQLLPALTEKRRIVQSTRREDERNIVALMGNTDEPAYPIDYYLDGYERIVQSLGQLDGARRRRVLVVTGDPIGARMAGPAIRAWNIALALVEEHDVRVASMASVERLDERIEVAAISHHRPESAEEHEAWCDVIIVQGHALELFPAFERSEKIVVVDLYDPLHLEQLEQGRNQPFGDWDHQVAEAVDALNHQLTVGDFFICASERQRHFWLGQLAAVGRINPSNYSRDNSLESLIAVVPFGISDEEPRKTAPAIKGVVPGIGIDDKVIVWGGGIYDWFDPGSLIRAVAHLAKRRPEVKLFFMGVRHPNPVVPEMPAVAAARSLAESLGVAGRNVFFNENWVPYEARQNYLLDADLGVSTHFAHVETTYSFRTRILDYLWAGLPIVTTEGDSFADLVGAEGLGAVVPERDVDALVHALEAHLFDSEPIATARANVARVRERFRWSTTLQPVVDFCREPQHASDRVLSLGKNKKKLKSRRGAGPVERARAPRRTGWRRDVDRVRYYLANGGPSAVVERWNARRSRKRDAS</sequence>
<evidence type="ECO:0000256" key="2">
    <source>
        <dbReference type="ARBA" id="ARBA00006739"/>
    </source>
</evidence>
<dbReference type="AlphaFoldDB" id="A0A2M9CH75"/>
<evidence type="ECO:0000256" key="1">
    <source>
        <dbReference type="ARBA" id="ARBA00004776"/>
    </source>
</evidence>
<protein>
    <recommendedName>
        <fullName evidence="6">Glycosyltransferase 2-like domain-containing protein</fullName>
    </recommendedName>
</protein>
<name>A0A2M9CH75_9MICO</name>
<dbReference type="SUPFAM" id="SSF53756">
    <property type="entry name" value="UDP-Glycosyltransferase/glycogen phosphorylase"/>
    <property type="match status" value="1"/>
</dbReference>
<comment type="similarity">
    <text evidence="2">Belongs to the glycosyltransferase 2 family.</text>
</comment>
<proteinExistence type="inferred from homology"/>
<evidence type="ECO:0000313" key="7">
    <source>
        <dbReference type="EMBL" id="PJJ71220.1"/>
    </source>
</evidence>
<organism evidence="7 8">
    <name type="scientific">Diaminobutyricimonas aerilata</name>
    <dbReference type="NCBI Taxonomy" id="1162967"/>
    <lineage>
        <taxon>Bacteria</taxon>
        <taxon>Bacillati</taxon>
        <taxon>Actinomycetota</taxon>
        <taxon>Actinomycetes</taxon>
        <taxon>Micrococcales</taxon>
        <taxon>Microbacteriaceae</taxon>
        <taxon>Diaminobutyricimonas</taxon>
    </lineage>
</organism>
<evidence type="ECO:0000256" key="4">
    <source>
        <dbReference type="ARBA" id="ARBA00022679"/>
    </source>
</evidence>
<dbReference type="GO" id="GO:0016757">
    <property type="term" value="F:glycosyltransferase activity"/>
    <property type="evidence" value="ECO:0007669"/>
    <property type="project" value="UniProtKB-KW"/>
</dbReference>
<keyword evidence="4" id="KW-0808">Transferase</keyword>
<dbReference type="Pfam" id="PF13692">
    <property type="entry name" value="Glyco_trans_1_4"/>
    <property type="match status" value="1"/>
</dbReference>
<dbReference type="PANTHER" id="PTHR43179">
    <property type="entry name" value="RHAMNOSYLTRANSFERASE WBBL"/>
    <property type="match status" value="1"/>
</dbReference>
<dbReference type="Pfam" id="PF00535">
    <property type="entry name" value="Glycos_transf_2"/>
    <property type="match status" value="1"/>
</dbReference>
<accession>A0A2M9CH75</accession>
<dbReference type="SUPFAM" id="SSF53448">
    <property type="entry name" value="Nucleotide-diphospho-sugar transferases"/>
    <property type="match status" value="1"/>
</dbReference>
<keyword evidence="3" id="KW-0328">Glycosyltransferase</keyword>
<evidence type="ECO:0000256" key="3">
    <source>
        <dbReference type="ARBA" id="ARBA00022676"/>
    </source>
</evidence>
<comment type="caution">
    <text evidence="7">The sequence shown here is derived from an EMBL/GenBank/DDBJ whole genome shotgun (WGS) entry which is preliminary data.</text>
</comment>
<comment type="pathway">
    <text evidence="1">Cell wall biogenesis; cell wall polysaccharide biosynthesis.</text>
</comment>
<dbReference type="Gene3D" id="3.90.550.10">
    <property type="entry name" value="Spore Coat Polysaccharide Biosynthesis Protein SpsA, Chain A"/>
    <property type="match status" value="1"/>
</dbReference>
<reference evidence="7 8" key="1">
    <citation type="submission" date="2017-11" db="EMBL/GenBank/DDBJ databases">
        <title>Genomic Encyclopedia of Archaeal and Bacterial Type Strains, Phase II (KMG-II): From Individual Species to Whole Genera.</title>
        <authorList>
            <person name="Goeker M."/>
        </authorList>
    </citation>
    <scope>NUCLEOTIDE SEQUENCE [LARGE SCALE GENOMIC DNA]</scope>
    <source>
        <strain evidence="7 8">DSM 27393</strain>
    </source>
</reference>
<feature type="region of interest" description="Disordered" evidence="5">
    <location>
        <begin position="776"/>
        <end position="800"/>
    </location>
</feature>
<keyword evidence="8" id="KW-1185">Reference proteome</keyword>
<dbReference type="Proteomes" id="UP000228758">
    <property type="component" value="Unassembled WGS sequence"/>
</dbReference>
<dbReference type="InterPro" id="IPR029044">
    <property type="entry name" value="Nucleotide-diphossugar_trans"/>
</dbReference>
<feature type="domain" description="Glycosyltransferase 2-like" evidence="6">
    <location>
        <begin position="30"/>
        <end position="122"/>
    </location>
</feature>
<dbReference type="CDD" id="cd04186">
    <property type="entry name" value="GT_2_like_c"/>
    <property type="match status" value="1"/>
</dbReference>
<dbReference type="OrthoDB" id="9771846at2"/>
<feature type="compositionally biased region" description="Basic residues" evidence="5">
    <location>
        <begin position="778"/>
        <end position="787"/>
    </location>
</feature>
<dbReference type="PANTHER" id="PTHR43179:SF12">
    <property type="entry name" value="GALACTOFURANOSYLTRANSFERASE GLFT2"/>
    <property type="match status" value="1"/>
</dbReference>
<dbReference type="Gene3D" id="3.40.50.2000">
    <property type="entry name" value="Glycogen Phosphorylase B"/>
    <property type="match status" value="1"/>
</dbReference>
<evidence type="ECO:0000259" key="6">
    <source>
        <dbReference type="Pfam" id="PF00535"/>
    </source>
</evidence>
<evidence type="ECO:0000313" key="8">
    <source>
        <dbReference type="Proteomes" id="UP000228758"/>
    </source>
</evidence>